<feature type="region of interest" description="Disordered" evidence="2">
    <location>
        <begin position="338"/>
        <end position="370"/>
    </location>
</feature>
<dbReference type="SUPFAM" id="SSF51045">
    <property type="entry name" value="WW domain"/>
    <property type="match status" value="1"/>
</dbReference>
<name>A0AAV2YRX2_9STRA</name>
<dbReference type="PROSITE" id="PS50003">
    <property type="entry name" value="PH_DOMAIN"/>
    <property type="match status" value="1"/>
</dbReference>
<dbReference type="InterPro" id="IPR001849">
    <property type="entry name" value="PH_domain"/>
</dbReference>
<dbReference type="InterPro" id="IPR036020">
    <property type="entry name" value="WW_dom_sf"/>
</dbReference>
<evidence type="ECO:0000313" key="6">
    <source>
        <dbReference type="Proteomes" id="UP001146120"/>
    </source>
</evidence>
<feature type="region of interest" description="Disordered" evidence="2">
    <location>
        <begin position="524"/>
        <end position="597"/>
    </location>
</feature>
<organism evidence="5 6">
    <name type="scientific">Lagenidium giganteum</name>
    <dbReference type="NCBI Taxonomy" id="4803"/>
    <lineage>
        <taxon>Eukaryota</taxon>
        <taxon>Sar</taxon>
        <taxon>Stramenopiles</taxon>
        <taxon>Oomycota</taxon>
        <taxon>Peronosporomycetes</taxon>
        <taxon>Pythiales</taxon>
        <taxon>Pythiaceae</taxon>
    </lineage>
</organism>
<protein>
    <submittedName>
        <fullName evidence="5">Uncharacterized protein</fullName>
    </submittedName>
</protein>
<dbReference type="Proteomes" id="UP001146120">
    <property type="component" value="Unassembled WGS sequence"/>
</dbReference>
<dbReference type="Pfam" id="PF00169">
    <property type="entry name" value="PH"/>
    <property type="match status" value="1"/>
</dbReference>
<keyword evidence="6" id="KW-1185">Reference proteome</keyword>
<feature type="compositionally biased region" description="Low complexity" evidence="2">
    <location>
        <begin position="412"/>
        <end position="441"/>
    </location>
</feature>
<keyword evidence="1" id="KW-0175">Coiled coil</keyword>
<feature type="compositionally biased region" description="Low complexity" evidence="2">
    <location>
        <begin position="535"/>
        <end position="571"/>
    </location>
</feature>
<dbReference type="CDD" id="cd00201">
    <property type="entry name" value="WW"/>
    <property type="match status" value="1"/>
</dbReference>
<feature type="domain" description="PH" evidence="3">
    <location>
        <begin position="578"/>
        <end position="686"/>
    </location>
</feature>
<evidence type="ECO:0000256" key="2">
    <source>
        <dbReference type="SAM" id="MobiDB-lite"/>
    </source>
</evidence>
<dbReference type="SUPFAM" id="SSF50729">
    <property type="entry name" value="PH domain-like"/>
    <property type="match status" value="1"/>
</dbReference>
<feature type="compositionally biased region" description="Basic and acidic residues" evidence="2">
    <location>
        <begin position="463"/>
        <end position="473"/>
    </location>
</feature>
<feature type="compositionally biased region" description="Basic and acidic residues" evidence="2">
    <location>
        <begin position="36"/>
        <end position="47"/>
    </location>
</feature>
<dbReference type="EMBL" id="DAKRPA010000135">
    <property type="protein sequence ID" value="DAZ97427.1"/>
    <property type="molecule type" value="Genomic_DNA"/>
</dbReference>
<feature type="non-terminal residue" evidence="5">
    <location>
        <position position="1"/>
    </location>
</feature>
<feature type="compositionally biased region" description="Low complexity" evidence="2">
    <location>
        <begin position="1"/>
        <end position="34"/>
    </location>
</feature>
<feature type="coiled-coil region" evidence="1">
    <location>
        <begin position="377"/>
        <end position="411"/>
    </location>
</feature>
<dbReference type="PROSITE" id="PS50020">
    <property type="entry name" value="WW_DOMAIN_2"/>
    <property type="match status" value="1"/>
</dbReference>
<dbReference type="AlphaFoldDB" id="A0AAV2YRX2"/>
<dbReference type="SMART" id="SM00233">
    <property type="entry name" value="PH"/>
    <property type="match status" value="1"/>
</dbReference>
<feature type="coiled-coil region" evidence="1">
    <location>
        <begin position="255"/>
        <end position="289"/>
    </location>
</feature>
<proteinExistence type="predicted"/>
<feature type="compositionally biased region" description="Basic and acidic residues" evidence="2">
    <location>
        <begin position="525"/>
        <end position="534"/>
    </location>
</feature>
<dbReference type="InterPro" id="IPR001202">
    <property type="entry name" value="WW_dom"/>
</dbReference>
<dbReference type="Gene3D" id="2.20.70.10">
    <property type="match status" value="1"/>
</dbReference>
<dbReference type="Gene3D" id="2.30.29.30">
    <property type="entry name" value="Pleckstrin-homology domain (PH domain)/Phosphotyrosine-binding domain (PTB)"/>
    <property type="match status" value="1"/>
</dbReference>
<evidence type="ECO:0000256" key="1">
    <source>
        <dbReference type="SAM" id="Coils"/>
    </source>
</evidence>
<evidence type="ECO:0000259" key="4">
    <source>
        <dbReference type="PROSITE" id="PS50020"/>
    </source>
</evidence>
<evidence type="ECO:0000259" key="3">
    <source>
        <dbReference type="PROSITE" id="PS50003"/>
    </source>
</evidence>
<reference evidence="5" key="2">
    <citation type="journal article" date="2023" name="Microbiol Resour">
        <title>Decontamination and Annotation of the Draft Genome Sequence of the Oomycete Lagenidium giganteum ARSEF 373.</title>
        <authorList>
            <person name="Morgan W.R."/>
            <person name="Tartar A."/>
        </authorList>
    </citation>
    <scope>NUCLEOTIDE SEQUENCE</scope>
    <source>
        <strain evidence="5">ARSEF 373</strain>
    </source>
</reference>
<dbReference type="SMART" id="SM00456">
    <property type="entry name" value="WW"/>
    <property type="match status" value="1"/>
</dbReference>
<feature type="region of interest" description="Disordered" evidence="2">
    <location>
        <begin position="1"/>
        <end position="47"/>
    </location>
</feature>
<gene>
    <name evidence="5" type="ORF">N0F65_009878</name>
</gene>
<sequence length="729" mass="80687">QNSSLSNASNASTASASAPSSSAPSGAVVAAAAGGDDEKLPPGWTRKESKTQKRFYYVSPTGKTQWVRPQIKPAARQYNWHLEIEIEFGEGRLGVGLREVSQVDAIPYAQFQAVVDDLPKVNGKPGPAEIYNWSVKPEKRLKIGMRLTAIDGQCLAGYTYKEVADKLKKSSRPLKIKFADADLGTVEDNPNVVIESEEKGKQENSQSPYLLQKQEYTRVVVMSELHSEMWNIENHKLSRSLAVLKAKWDTVSKEFDALNKQRVDLKKENDKLQQDKDKFETMIKHLKLQEIKAMDNPEVAKSAELTKRNQTLTDDIARMSSGNKKLRKERMELQTTLDELESSLSKMGKQDEEEEGKKDGDDDFFGIDPSATPAEQLAALRKKLRFMEDELTKEQKKAAKVEKEMEQLNRHLGSLSGGSASVSSTTSTASSSGSVSGSSSSRSRDDKDRPHTSSSSRNLHSHKSPEMLELESRIHELRKKQRAVVDQLAKAAQAGDQELAKECQKKRHAIKDELRSAQDALNRLKGHDSSDSLSKKSSASTSTSSSGQSSKIISASELAAAQSQSTSSSSRSKGDSGMPTLSGYLEKGPTEWSERGMIGSMKTMRGARERWCEITSDGRLKYYKRRGDPVVRGEIDLSDKTFEVACEDMQRGTEFTLCTNTQQSHFFAKTNQEMVTWVKTLRAANAYLQQNARLDALAGKADAADKRSGTSNGAPHEEEEFYGRATLGF</sequence>
<feature type="compositionally biased region" description="Basic and acidic residues" evidence="2">
    <location>
        <begin position="442"/>
        <end position="451"/>
    </location>
</feature>
<dbReference type="PROSITE" id="PS01159">
    <property type="entry name" value="WW_DOMAIN_1"/>
    <property type="match status" value="1"/>
</dbReference>
<feature type="region of interest" description="Disordered" evidence="2">
    <location>
        <begin position="702"/>
        <end position="729"/>
    </location>
</feature>
<comment type="caution">
    <text evidence="5">The sequence shown here is derived from an EMBL/GenBank/DDBJ whole genome shotgun (WGS) entry which is preliminary data.</text>
</comment>
<feature type="region of interest" description="Disordered" evidence="2">
    <location>
        <begin position="412"/>
        <end position="473"/>
    </location>
</feature>
<feature type="domain" description="WW" evidence="4">
    <location>
        <begin position="38"/>
        <end position="71"/>
    </location>
</feature>
<dbReference type="InterPro" id="IPR011993">
    <property type="entry name" value="PH-like_dom_sf"/>
</dbReference>
<reference evidence="5" key="1">
    <citation type="submission" date="2022-11" db="EMBL/GenBank/DDBJ databases">
        <authorList>
            <person name="Morgan W.R."/>
            <person name="Tartar A."/>
        </authorList>
    </citation>
    <scope>NUCLEOTIDE SEQUENCE</scope>
    <source>
        <strain evidence="5">ARSEF 373</strain>
    </source>
</reference>
<accession>A0AAV2YRX2</accession>
<evidence type="ECO:0000313" key="5">
    <source>
        <dbReference type="EMBL" id="DAZ97427.1"/>
    </source>
</evidence>